<dbReference type="Gene3D" id="2.160.20.80">
    <property type="entry name" value="E3 ubiquitin-protein ligase SopA"/>
    <property type="match status" value="1"/>
</dbReference>
<dbReference type="PANTHER" id="PTHR14136">
    <property type="entry name" value="BTB_POZ DOMAIN-CONTAINING PROTEIN KCTD9"/>
    <property type="match status" value="1"/>
</dbReference>
<dbReference type="AlphaFoldDB" id="A0A162KEW0"/>
<evidence type="ECO:0000313" key="2">
    <source>
        <dbReference type="Proteomes" id="UP000076967"/>
    </source>
</evidence>
<dbReference type="InterPro" id="IPR051082">
    <property type="entry name" value="Pentapeptide-BTB/POZ_domain"/>
</dbReference>
<gene>
    <name evidence="1" type="ORF">PGLA_04510</name>
</gene>
<dbReference type="InterPro" id="IPR001646">
    <property type="entry name" value="5peptide_repeat"/>
</dbReference>
<dbReference type="STRING" id="494026.PGLA_04510"/>
<evidence type="ECO:0000313" key="1">
    <source>
        <dbReference type="EMBL" id="OAB45518.1"/>
    </source>
</evidence>
<accession>A0A162KEW0</accession>
<protein>
    <recommendedName>
        <fullName evidence="3">Pentapeptide repeat-containing protein</fullName>
    </recommendedName>
</protein>
<organism evidence="1 2">
    <name type="scientific">Paenibacillus glacialis</name>
    <dbReference type="NCBI Taxonomy" id="494026"/>
    <lineage>
        <taxon>Bacteria</taxon>
        <taxon>Bacillati</taxon>
        <taxon>Bacillota</taxon>
        <taxon>Bacilli</taxon>
        <taxon>Bacillales</taxon>
        <taxon>Paenibacillaceae</taxon>
        <taxon>Paenibacillus</taxon>
    </lineage>
</organism>
<sequence length="414" mass="47975">MSEKSIGELTNGKAQMKDMARVQFREQEIKTKRLVLLAELERDYIQQREVLKDMFVVSIRSWCKALLEQQSIGEKGKIGYLTYAMLRTDLMEGRARYLAEATDEKWFMDNTVHRSYYDATWAFAHLDGWVAEMKTQIHSYGGQITSMDVEQELLREAEYVHSYVVALIRYAMPYAAQSQEFMLLDKEEVFEVRVGEYLDMSEVVYKMDRRPQENKQVKAWLNERKDTAYGYGVYSHLDLADEVYEGMDFRYSRFEESNLERSRWTKSLLVGVRFEHCHLTEASFAYSCIHGTSFKGCDLRQATFEGVQRMRGQADPQLWEMPGFEEVDFSQANLSHAQFSQSYLRGANYSGAILTGANFSLANVEQADFRGADLSDTDFTGALMNGAMIDEQDADKWSESERKMLQIFPARQEV</sequence>
<dbReference type="Proteomes" id="UP000076967">
    <property type="component" value="Unassembled WGS sequence"/>
</dbReference>
<dbReference type="RefSeq" id="WP_068529313.1">
    <property type="nucleotide sequence ID" value="NZ_LVJH01000003.1"/>
</dbReference>
<dbReference type="EMBL" id="LVJH01000003">
    <property type="protein sequence ID" value="OAB45518.1"/>
    <property type="molecule type" value="Genomic_DNA"/>
</dbReference>
<keyword evidence="2" id="KW-1185">Reference proteome</keyword>
<dbReference type="PANTHER" id="PTHR14136:SF17">
    <property type="entry name" value="BTB_POZ DOMAIN-CONTAINING PROTEIN KCTD9"/>
    <property type="match status" value="1"/>
</dbReference>
<name>A0A162KEW0_9BACL</name>
<comment type="caution">
    <text evidence="1">The sequence shown here is derived from an EMBL/GenBank/DDBJ whole genome shotgun (WGS) entry which is preliminary data.</text>
</comment>
<evidence type="ECO:0008006" key="3">
    <source>
        <dbReference type="Google" id="ProtNLM"/>
    </source>
</evidence>
<dbReference type="SUPFAM" id="SSF141571">
    <property type="entry name" value="Pentapeptide repeat-like"/>
    <property type="match status" value="1"/>
</dbReference>
<dbReference type="OrthoDB" id="2536801at2"/>
<reference evidence="1 2" key="1">
    <citation type="submission" date="2016-03" db="EMBL/GenBank/DDBJ databases">
        <title>Draft genome sequence of Paenibacillus glacialis DSM 22343.</title>
        <authorList>
            <person name="Shin S.-K."/>
            <person name="Yi H."/>
        </authorList>
    </citation>
    <scope>NUCLEOTIDE SEQUENCE [LARGE SCALE GENOMIC DNA]</scope>
    <source>
        <strain evidence="1 2">DSM 22343</strain>
    </source>
</reference>
<proteinExistence type="predicted"/>
<dbReference type="Pfam" id="PF00805">
    <property type="entry name" value="Pentapeptide"/>
    <property type="match status" value="2"/>
</dbReference>